<evidence type="ECO:0000259" key="1">
    <source>
        <dbReference type="Pfam" id="PF01979"/>
    </source>
</evidence>
<organism evidence="2">
    <name type="scientific">marine metagenome</name>
    <dbReference type="NCBI Taxonomy" id="408172"/>
    <lineage>
        <taxon>unclassified sequences</taxon>
        <taxon>metagenomes</taxon>
        <taxon>ecological metagenomes</taxon>
    </lineage>
</organism>
<dbReference type="GO" id="GO:0016810">
    <property type="term" value="F:hydrolase activity, acting on carbon-nitrogen (but not peptide) bonds"/>
    <property type="evidence" value="ECO:0007669"/>
    <property type="project" value="InterPro"/>
</dbReference>
<accession>A0A382BQP5</accession>
<dbReference type="PANTHER" id="PTHR43135:SF3">
    <property type="entry name" value="ALPHA-D-RIBOSE 1-METHYLPHOSPHONATE 5-TRIPHOSPHATE DIPHOSPHATASE"/>
    <property type="match status" value="1"/>
</dbReference>
<protein>
    <recommendedName>
        <fullName evidence="1">Amidohydrolase-related domain-containing protein</fullName>
    </recommendedName>
</protein>
<dbReference type="InterPro" id="IPR051781">
    <property type="entry name" value="Metallo-dep_Hydrolase"/>
</dbReference>
<dbReference type="InterPro" id="IPR057744">
    <property type="entry name" value="OTAase-like"/>
</dbReference>
<dbReference type="Gene3D" id="3.20.20.140">
    <property type="entry name" value="Metal-dependent hydrolases"/>
    <property type="match status" value="1"/>
</dbReference>
<dbReference type="Pfam" id="PF01979">
    <property type="entry name" value="Amidohydro_1"/>
    <property type="match status" value="1"/>
</dbReference>
<name>A0A382BQP5_9ZZZZ</name>
<dbReference type="SUPFAM" id="SSF51556">
    <property type="entry name" value="Metallo-dependent hydrolases"/>
    <property type="match status" value="1"/>
</dbReference>
<dbReference type="EMBL" id="UINC01030862">
    <property type="protein sequence ID" value="SVB15939.1"/>
    <property type="molecule type" value="Genomic_DNA"/>
</dbReference>
<reference evidence="2" key="1">
    <citation type="submission" date="2018-05" db="EMBL/GenBank/DDBJ databases">
        <authorList>
            <person name="Lanie J.A."/>
            <person name="Ng W.-L."/>
            <person name="Kazmierczak K.M."/>
            <person name="Andrzejewski T.M."/>
            <person name="Davidsen T.M."/>
            <person name="Wayne K.J."/>
            <person name="Tettelin H."/>
            <person name="Glass J.I."/>
            <person name="Rusch D."/>
            <person name="Podicherti R."/>
            <person name="Tsui H.-C.T."/>
            <person name="Winkler M.E."/>
        </authorList>
    </citation>
    <scope>NUCLEOTIDE SEQUENCE</scope>
</reference>
<evidence type="ECO:0000313" key="2">
    <source>
        <dbReference type="EMBL" id="SVB15939.1"/>
    </source>
</evidence>
<sequence length="414" mass="44216">MNRIIINARLFTGLDNTVIDDGAVWIKGNKIVYAGANSTLPQPAADAVIQDLNGSFVMPGMTETHAHLSFADASPFAIGETMVEDATITAVKNSRLMLASGFTSAVSFGSTYQIDIALRDAINTGKVIGPRLLAAGRDLGATSSNVDSPGGLSQIADGPWALRKAVREQRKIGVDVLKVFIDGENINQQNPAGELSFTDEELHAVVDEAHRRQLKVACHSRSAAAVKQAVNAGVDFIGHANYLDDEAVELLTARKESVFVGPALAWELTYLEKSESVGVPLETVIEQGYQAEVDATIKSVAKLRQAGVRLVVGGDYGISIAPHGTYAKDLEYFVSLFNMSPTEALICATRNGGEAFDPEGSVGTLEAGTLADLVIVDGDPLTDITVLQEHQKLTIIKDGVLYRDLHNANPYIEI</sequence>
<proteinExistence type="predicted"/>
<dbReference type="Gene3D" id="2.30.40.10">
    <property type="entry name" value="Urease, subunit C, domain 1"/>
    <property type="match status" value="1"/>
</dbReference>
<dbReference type="InterPro" id="IPR032466">
    <property type="entry name" value="Metal_Hydrolase"/>
</dbReference>
<dbReference type="PANTHER" id="PTHR43135">
    <property type="entry name" value="ALPHA-D-RIBOSE 1-METHYLPHOSPHONATE 5-TRIPHOSPHATE DIPHOSPHATASE"/>
    <property type="match status" value="1"/>
</dbReference>
<dbReference type="CDD" id="cd01299">
    <property type="entry name" value="Met_dep_hydrolase_A"/>
    <property type="match status" value="1"/>
</dbReference>
<dbReference type="InterPro" id="IPR011059">
    <property type="entry name" value="Metal-dep_hydrolase_composite"/>
</dbReference>
<dbReference type="InterPro" id="IPR006680">
    <property type="entry name" value="Amidohydro-rel"/>
</dbReference>
<dbReference type="SUPFAM" id="SSF51338">
    <property type="entry name" value="Composite domain of metallo-dependent hydrolases"/>
    <property type="match status" value="1"/>
</dbReference>
<dbReference type="AlphaFoldDB" id="A0A382BQP5"/>
<feature type="domain" description="Amidohydrolase-related" evidence="1">
    <location>
        <begin position="56"/>
        <end position="392"/>
    </location>
</feature>
<gene>
    <name evidence="2" type="ORF">METZ01_LOCUS168793</name>
</gene>